<dbReference type="AlphaFoldDB" id="A0A6J5GC65"/>
<dbReference type="PANTHER" id="PTHR48228">
    <property type="entry name" value="SUCCINYL-COA--D-CITRAMALATE COA-TRANSFERASE"/>
    <property type="match status" value="1"/>
</dbReference>
<name>A0A6J5GC65_9BURK</name>
<evidence type="ECO:0000313" key="2">
    <source>
        <dbReference type="Proteomes" id="UP000494119"/>
    </source>
</evidence>
<evidence type="ECO:0000313" key="1">
    <source>
        <dbReference type="EMBL" id="CAB3793813.1"/>
    </source>
</evidence>
<dbReference type="RefSeq" id="WP_129564043.1">
    <property type="nucleotide sequence ID" value="NZ_CADIKL010000018.1"/>
</dbReference>
<reference evidence="1 2" key="1">
    <citation type="submission" date="2020-04" db="EMBL/GenBank/DDBJ databases">
        <authorList>
            <person name="De Canck E."/>
        </authorList>
    </citation>
    <scope>NUCLEOTIDE SEQUENCE [LARGE SCALE GENOMIC DNA]</scope>
    <source>
        <strain evidence="1 2">LMG 28688</strain>
    </source>
</reference>
<gene>
    <name evidence="1" type="primary">smtA</name>
    <name evidence="1" type="ORF">LMG28688_03817</name>
</gene>
<dbReference type="Pfam" id="PF02515">
    <property type="entry name" value="CoA_transf_3"/>
    <property type="match status" value="1"/>
</dbReference>
<dbReference type="EC" id="2.8.3.22" evidence="1"/>
<organism evidence="1 2">
    <name type="scientific">Paraburkholderia caffeinitolerans</name>
    <dbReference type="NCBI Taxonomy" id="1723730"/>
    <lineage>
        <taxon>Bacteria</taxon>
        <taxon>Pseudomonadati</taxon>
        <taxon>Pseudomonadota</taxon>
        <taxon>Betaproteobacteria</taxon>
        <taxon>Burkholderiales</taxon>
        <taxon>Burkholderiaceae</taxon>
        <taxon>Paraburkholderia</taxon>
    </lineage>
</organism>
<dbReference type="GO" id="GO:0016740">
    <property type="term" value="F:transferase activity"/>
    <property type="evidence" value="ECO:0007669"/>
    <property type="project" value="UniProtKB-KW"/>
</dbReference>
<dbReference type="SUPFAM" id="SSF89796">
    <property type="entry name" value="CoA-transferase family III (CaiB/BaiF)"/>
    <property type="match status" value="1"/>
</dbReference>
<protein>
    <submittedName>
        <fullName evidence="1">Succinyl-CoA--L-malate CoA-transferase alpha subunit</fullName>
        <ecNumber evidence="1">2.8.3.22</ecNumber>
    </submittedName>
</protein>
<dbReference type="InterPro" id="IPR050509">
    <property type="entry name" value="CoA-transferase_III"/>
</dbReference>
<accession>A0A6J5GC65</accession>
<sequence length="383" mass="40226">MVSNGSGPLQGLCILEIAGLGPAPVAAMLLADLGADVVLVDRKTPGAEDLDIGRHAIQNRGKRSIAVDLKTQEGVQTVLELVQHCDAMIEGMRPGVMERLGLGPDVCLARNPKLVYGRMTGWGQDGPLAQAAGHDLNYVALSGALWWSGQPGEAPMSPPSLVGDIGGGALYLVVGLLAGIMSAREKGQGQVVDAAIVDGSAHMLNLLLGLKSAGQFVNERGRSLLDGPHWYRTYRCADGNFVSIAAAEPRFNKLLLQKLGLADDPAHAAAYDPQAWAQLHERFAALFATRTRDEWCALLEGTDACFAPVLNPDEAAAHPHMAARGVYSVIDGVLQANPAPRFSGTPAGRPRAVASRGEDAESILSDWCGSGNGTAAHRSAEVQ</sequence>
<dbReference type="InterPro" id="IPR044855">
    <property type="entry name" value="CoA-Trfase_III_dom3_sf"/>
</dbReference>
<dbReference type="Gene3D" id="3.40.50.10540">
    <property type="entry name" value="Crotonobetainyl-coa:carnitine coa-transferase, domain 1"/>
    <property type="match status" value="1"/>
</dbReference>
<dbReference type="InterPro" id="IPR003673">
    <property type="entry name" value="CoA-Trfase_fam_III"/>
</dbReference>
<dbReference type="Proteomes" id="UP000494119">
    <property type="component" value="Unassembled WGS sequence"/>
</dbReference>
<proteinExistence type="predicted"/>
<dbReference type="Gene3D" id="3.30.1540.10">
    <property type="entry name" value="formyl-coa transferase, domain 3"/>
    <property type="match status" value="1"/>
</dbReference>
<dbReference type="EMBL" id="CADIKL010000018">
    <property type="protein sequence ID" value="CAB3793813.1"/>
    <property type="molecule type" value="Genomic_DNA"/>
</dbReference>
<dbReference type="InterPro" id="IPR023606">
    <property type="entry name" value="CoA-Trfase_III_dom_1_sf"/>
</dbReference>
<keyword evidence="1" id="KW-0808">Transferase</keyword>
<keyword evidence="2" id="KW-1185">Reference proteome</keyword>
<dbReference type="PANTHER" id="PTHR48228:SF5">
    <property type="entry name" value="ALPHA-METHYLACYL-COA RACEMASE"/>
    <property type="match status" value="1"/>
</dbReference>